<dbReference type="Pfam" id="PF00799">
    <property type="entry name" value="Gemini_AL1"/>
    <property type="match status" value="1"/>
</dbReference>
<keyword evidence="7" id="KW-0540">Nuclease</keyword>
<dbReference type="GO" id="GO:0016888">
    <property type="term" value="F:DNA endonuclease activity, producing 5'-phosphomonoesters"/>
    <property type="evidence" value="ECO:0007669"/>
    <property type="project" value="InterPro"/>
</dbReference>
<dbReference type="InterPro" id="IPR001301">
    <property type="entry name" value="Gemini_AL1_CLV"/>
</dbReference>
<dbReference type="EMBL" id="MT309838">
    <property type="protein sequence ID" value="QJB18594.1"/>
    <property type="molecule type" value="Genomic_DNA"/>
</dbReference>
<dbReference type="GO" id="GO:0000166">
    <property type="term" value="F:nucleotide binding"/>
    <property type="evidence" value="ECO:0007669"/>
    <property type="project" value="UniProtKB-KW"/>
</dbReference>
<accession>A0A858NG17</accession>
<keyword evidence="11" id="KW-0378">Hydrolase</keyword>
<keyword evidence="9" id="KW-0547">Nucleotide-binding</keyword>
<dbReference type="GO" id="GO:0016779">
    <property type="term" value="F:nucleotidyltransferase activity"/>
    <property type="evidence" value="ECO:0007669"/>
    <property type="project" value="UniProtKB-KW"/>
</dbReference>
<keyword evidence="12" id="KW-0190">Covalent protein-DNA linkage</keyword>
<keyword evidence="4" id="KW-0808">Transferase</keyword>
<dbReference type="GO" id="GO:0042025">
    <property type="term" value="C:host cell nucleus"/>
    <property type="evidence" value="ECO:0007669"/>
    <property type="project" value="UniProtKB-SubCell"/>
</dbReference>
<organism evidence="15">
    <name type="scientific">Genomoviridae sp</name>
    <dbReference type="NCBI Taxonomy" id="2202565"/>
    <lineage>
        <taxon>Viruses</taxon>
        <taxon>Monodnaviria</taxon>
        <taxon>Shotokuvirae</taxon>
        <taxon>Cressdnaviricota</taxon>
        <taxon>Repensiviricetes</taxon>
        <taxon>Geplafuvirales</taxon>
        <taxon>Genomoviridae</taxon>
    </lineage>
</organism>
<evidence type="ECO:0000259" key="14">
    <source>
        <dbReference type="PROSITE" id="PS52020"/>
    </source>
</evidence>
<evidence type="ECO:0000256" key="8">
    <source>
        <dbReference type="ARBA" id="ARBA00022723"/>
    </source>
</evidence>
<keyword evidence="3" id="KW-1048">Host nucleus</keyword>
<evidence type="ECO:0000256" key="10">
    <source>
        <dbReference type="ARBA" id="ARBA00022759"/>
    </source>
</evidence>
<evidence type="ECO:0000256" key="7">
    <source>
        <dbReference type="ARBA" id="ARBA00022722"/>
    </source>
</evidence>
<evidence type="ECO:0000256" key="13">
    <source>
        <dbReference type="ARBA" id="ARBA00023125"/>
    </source>
</evidence>
<evidence type="ECO:0000256" key="9">
    <source>
        <dbReference type="ARBA" id="ARBA00022741"/>
    </source>
</evidence>
<dbReference type="InterPro" id="IPR027417">
    <property type="entry name" value="P-loop_NTPase"/>
</dbReference>
<dbReference type="PROSITE" id="PS52020">
    <property type="entry name" value="CRESS_DNA_REP"/>
    <property type="match status" value="1"/>
</dbReference>
<dbReference type="Gene3D" id="3.40.50.300">
    <property type="entry name" value="P-loop containing nucleotide triphosphate hydrolases"/>
    <property type="match status" value="1"/>
</dbReference>
<evidence type="ECO:0000256" key="2">
    <source>
        <dbReference type="ARBA" id="ARBA00014531"/>
    </source>
</evidence>
<evidence type="ECO:0000256" key="1">
    <source>
        <dbReference type="ARBA" id="ARBA00004147"/>
    </source>
</evidence>
<comment type="subcellular location">
    <subcellularLocation>
        <location evidence="1">Host nucleus</location>
    </subcellularLocation>
</comment>
<dbReference type="InterPro" id="IPR022692">
    <property type="entry name" value="Gemini_AL1_REP_central"/>
</dbReference>
<dbReference type="SUPFAM" id="SSF52540">
    <property type="entry name" value="P-loop containing nucleoside triphosphate hydrolases"/>
    <property type="match status" value="1"/>
</dbReference>
<keyword evidence="13" id="KW-0238">DNA-binding</keyword>
<dbReference type="PRINTS" id="PR00228">
    <property type="entry name" value="GEMCOATCLVL1"/>
</dbReference>
<dbReference type="Gene3D" id="3.40.1310.20">
    <property type="match status" value="1"/>
</dbReference>
<name>A0A858NG17_9VIRU</name>
<proteinExistence type="predicted"/>
<evidence type="ECO:0000256" key="11">
    <source>
        <dbReference type="ARBA" id="ARBA00022801"/>
    </source>
</evidence>
<evidence type="ECO:0000313" key="15">
    <source>
        <dbReference type="EMBL" id="QJB18594.1"/>
    </source>
</evidence>
<dbReference type="SUPFAM" id="SSF55464">
    <property type="entry name" value="Origin of replication-binding domain, RBD-like"/>
    <property type="match status" value="1"/>
</dbReference>
<dbReference type="GO" id="GO:0046872">
    <property type="term" value="F:metal ion binding"/>
    <property type="evidence" value="ECO:0007669"/>
    <property type="project" value="UniProtKB-KW"/>
</dbReference>
<dbReference type="GO" id="GO:0006260">
    <property type="term" value="P:DNA replication"/>
    <property type="evidence" value="ECO:0007669"/>
    <property type="project" value="UniProtKB-KW"/>
</dbReference>
<keyword evidence="10" id="KW-0255">Endonuclease</keyword>
<dbReference type="Pfam" id="PF08283">
    <property type="entry name" value="Gemini_AL1_M"/>
    <property type="match status" value="1"/>
</dbReference>
<keyword evidence="5" id="KW-0548">Nucleotidyltransferase</keyword>
<feature type="domain" description="CRESS-DNA virus Rep endonuclease" evidence="14">
    <location>
        <begin position="4"/>
        <end position="103"/>
    </location>
</feature>
<evidence type="ECO:0000256" key="3">
    <source>
        <dbReference type="ARBA" id="ARBA00022562"/>
    </source>
</evidence>
<reference evidence="15" key="1">
    <citation type="submission" date="2020-04" db="EMBL/GenBank/DDBJ databases">
        <title>Genomes of microviruses in a sewage oxidation pond.</title>
        <authorList>
            <person name="Schreck J."/>
            <person name="Kraberger S."/>
            <person name="Scotch M."/>
            <person name="Halden R.U."/>
            <person name="Varsani A."/>
        </authorList>
    </citation>
    <scope>NUCLEOTIDE SEQUENCE</scope>
    <source>
        <strain evidence="15">6537_297</strain>
    </source>
</reference>
<sequence length="328" mass="37131">MTFDFYAKYGLFTYSQCGDLDPWEVVAKFTELGAECIIGRESHADGGTHLHAFVDFNGRRRFRRADFADVSGSHPNISASRRTPWDGYDYAIKDGDVVAGGLERPRRPGTDVCRKDEVWSTIISAETRDEFWARCRELAPADLARSFPSLSKFADWQYAEPDYVYDGPARGDARFCTEALPELEDWCRRLDDSLDGQRGRGKSLILWGPTRTGKTTWARSLGAHIYFGGLFSGGAALGGGGSARYAIFDDIRGGIKFFPGFKDWLGCQSCFMVKQLYREPILFKWGRMSIWISNKDPRLELDDDDVQWMEGNCIFVYVGEPIFRANTE</sequence>
<evidence type="ECO:0000256" key="4">
    <source>
        <dbReference type="ARBA" id="ARBA00022679"/>
    </source>
</evidence>
<dbReference type="GO" id="GO:0005198">
    <property type="term" value="F:structural molecule activity"/>
    <property type="evidence" value="ECO:0007669"/>
    <property type="project" value="InterPro"/>
</dbReference>
<evidence type="ECO:0000256" key="6">
    <source>
        <dbReference type="ARBA" id="ARBA00022705"/>
    </source>
</evidence>
<dbReference type="InterPro" id="IPR049912">
    <property type="entry name" value="CRESS_DNA_REP"/>
</dbReference>
<keyword evidence="6" id="KW-0235">DNA replication</keyword>
<protein>
    <recommendedName>
        <fullName evidence="2">Replication-associated protein</fullName>
    </recommendedName>
</protein>
<evidence type="ECO:0000256" key="5">
    <source>
        <dbReference type="ARBA" id="ARBA00022695"/>
    </source>
</evidence>
<keyword evidence="8" id="KW-0479">Metal-binding</keyword>
<dbReference type="GO" id="GO:0003677">
    <property type="term" value="F:DNA binding"/>
    <property type="evidence" value="ECO:0007669"/>
    <property type="project" value="UniProtKB-KW"/>
</dbReference>
<evidence type="ECO:0000256" key="12">
    <source>
        <dbReference type="ARBA" id="ARBA00023124"/>
    </source>
</evidence>